<accession>A0A7J7IK40</accession>
<dbReference type="Pfam" id="PF00647">
    <property type="entry name" value="EF1G"/>
    <property type="match status" value="1"/>
</dbReference>
<dbReference type="PANTHER" id="PTHR43986:SF1">
    <property type="entry name" value="ELONGATION FACTOR 1-GAMMA"/>
    <property type="match status" value="1"/>
</dbReference>
<feature type="domain" description="EF-1-gamma C-terminal" evidence="2">
    <location>
        <begin position="1"/>
        <end position="139"/>
    </location>
</feature>
<protein>
    <submittedName>
        <fullName evidence="3">Elongation factor 1-gamma</fullName>
    </submittedName>
</protein>
<dbReference type="PROSITE" id="PS50040">
    <property type="entry name" value="EF1G_C"/>
    <property type="match status" value="1"/>
</dbReference>
<dbReference type="Gene3D" id="3.30.70.1010">
    <property type="entry name" value="Translation elongation factor EF1B, gamma chain, conserved domain"/>
    <property type="match status" value="1"/>
</dbReference>
<evidence type="ECO:0000313" key="4">
    <source>
        <dbReference type="Proteomes" id="UP000530660"/>
    </source>
</evidence>
<reference evidence="3 4" key="1">
    <citation type="journal article" date="2020" name="J. Phycol.">
        <title>Comparative genome analysis reveals Cyanidiococcus gen. nov., a new extremophilic red algal genus sister to Cyanidioschyzon (Cyanidioschyzonaceae, Rhodophyta).</title>
        <authorList>
            <person name="Liu S.-L."/>
            <person name="Chiang Y.-R."/>
            <person name="Yoon H.S."/>
            <person name="Fu H.-Y."/>
        </authorList>
    </citation>
    <scope>NUCLEOTIDE SEQUENCE [LARGE SCALE GENOMIC DNA]</scope>
    <source>
        <strain evidence="3 4">THAL066</strain>
    </source>
</reference>
<dbReference type="SMART" id="SM01183">
    <property type="entry name" value="EF1G"/>
    <property type="match status" value="1"/>
</dbReference>
<sequence length="139" mass="15805">MNQIWDTMFDPNGYSVWIVRYRYNHELTKTFMSANLLNGWFQRMDHLRKYLFGSMIVFGTSGEPGSCAIGGAFIVRGTGDSLPEPLTEVEDTDLYTWTKADIHGKDRDLVNDLFAWEGKFEGMGADYEGKPVATGKNFK</sequence>
<dbReference type="GO" id="GO:0005737">
    <property type="term" value="C:cytoplasm"/>
    <property type="evidence" value="ECO:0007669"/>
    <property type="project" value="TreeGrafter"/>
</dbReference>
<dbReference type="GO" id="GO:0003746">
    <property type="term" value="F:translation elongation factor activity"/>
    <property type="evidence" value="ECO:0007669"/>
    <property type="project" value="UniProtKB-UniRule"/>
</dbReference>
<dbReference type="EMBL" id="VWRR01000008">
    <property type="protein sequence ID" value="KAF6002887.1"/>
    <property type="molecule type" value="Genomic_DNA"/>
</dbReference>
<keyword evidence="4" id="KW-1185">Reference proteome</keyword>
<comment type="caution">
    <text evidence="3">The sequence shown here is derived from an EMBL/GenBank/DDBJ whole genome shotgun (WGS) entry which is preliminary data.</text>
</comment>
<dbReference type="Proteomes" id="UP000530660">
    <property type="component" value="Unassembled WGS sequence"/>
</dbReference>
<proteinExistence type="predicted"/>
<evidence type="ECO:0000313" key="3">
    <source>
        <dbReference type="EMBL" id="KAF6002887.1"/>
    </source>
</evidence>
<evidence type="ECO:0000259" key="2">
    <source>
        <dbReference type="PROSITE" id="PS50040"/>
    </source>
</evidence>
<name>A0A7J7IK40_9RHOD</name>
<keyword evidence="1 3" id="KW-0251">Elongation factor</keyword>
<dbReference type="OrthoDB" id="249703at2759"/>
<gene>
    <name evidence="3" type="primary">EEF1G</name>
    <name evidence="3" type="ORF">F1559_000211</name>
</gene>
<organism evidence="3 4">
    <name type="scientific">Cyanidiococcus yangmingshanensis</name>
    <dbReference type="NCBI Taxonomy" id="2690220"/>
    <lineage>
        <taxon>Eukaryota</taxon>
        <taxon>Rhodophyta</taxon>
        <taxon>Bangiophyceae</taxon>
        <taxon>Cyanidiales</taxon>
        <taxon>Cyanidiaceae</taxon>
        <taxon>Cyanidiococcus</taxon>
    </lineage>
</organism>
<dbReference type="AlphaFoldDB" id="A0A7J7IK40"/>
<dbReference type="GO" id="GO:0005634">
    <property type="term" value="C:nucleus"/>
    <property type="evidence" value="ECO:0007669"/>
    <property type="project" value="TreeGrafter"/>
</dbReference>
<dbReference type="InterPro" id="IPR050802">
    <property type="entry name" value="EF-GSTs"/>
</dbReference>
<dbReference type="PANTHER" id="PTHR43986">
    <property type="entry name" value="ELONGATION FACTOR 1-GAMMA"/>
    <property type="match status" value="1"/>
</dbReference>
<keyword evidence="1" id="KW-0648">Protein biosynthesis</keyword>
<dbReference type="InterPro" id="IPR036433">
    <property type="entry name" value="EF1B_G_C_sf"/>
</dbReference>
<dbReference type="InterPro" id="IPR001662">
    <property type="entry name" value="EF1B_G_C"/>
</dbReference>
<dbReference type="SUPFAM" id="SSF89942">
    <property type="entry name" value="eEF1-gamma domain"/>
    <property type="match status" value="1"/>
</dbReference>
<evidence type="ECO:0000256" key="1">
    <source>
        <dbReference type="PROSITE-ProRule" id="PRU00519"/>
    </source>
</evidence>